<sequence>MTSTSTQMDLTSEPSPMSRDDAIAHILRTDPRFEIVDTTLWGNPFTVFARAPDNLRTLLQEAVASYPQRELLVYGQERWTVEEFASAVNRTAHILVTELSVQPGDRVALAMRNYPEMPILLMAIVSVGAVVVPLNAWWTGEELAFAVSDSDVHTVFADGDRYRALSTHVDDGSVTLVAIRDASGPVHYSDLLSRCASEHWPDIPVAPDDDFAVMYSSGSSGRPKGVILTHRGAISSVHSWKMGKEVAALMDPQAAAEQAELPAFLIVTPLFHVTALHSVFLQGLALGAKLVLMYKWNAEEAATLIQREQVTRFVGVPTQSAELISAAEKLDISLDSLETIGAGGAKRPASQVLQLAGQFPKASIATGWGMTETNSLGILLSGPEYVEHPDAAGRLTPPLQEMKIVDANGDQVPTGEVGELTVRSPANMRGYLNLPEETRATLKNGWLYTGDLARVDESGLVYILDRKKSIIIRGGENISCLEVEGALHQHPAIAEACVFPVPDDRLGETVGAAVYLHEGSDTDQTDISDFLKQRLATFKVPDRIWFWHAPLPRGGTDKLDRKTLQRLCQNLDEE</sequence>
<dbReference type="Proteomes" id="UP000601597">
    <property type="component" value="Unassembled WGS sequence"/>
</dbReference>
<evidence type="ECO:0000313" key="6">
    <source>
        <dbReference type="EMBL" id="GGY70655.1"/>
    </source>
</evidence>
<evidence type="ECO:0000259" key="5">
    <source>
        <dbReference type="Pfam" id="PF13193"/>
    </source>
</evidence>
<dbReference type="SUPFAM" id="SSF56801">
    <property type="entry name" value="Acetyl-CoA synthetase-like"/>
    <property type="match status" value="1"/>
</dbReference>
<dbReference type="PROSITE" id="PS00455">
    <property type="entry name" value="AMP_BINDING"/>
    <property type="match status" value="1"/>
</dbReference>
<dbReference type="Pfam" id="PF13193">
    <property type="entry name" value="AMP-binding_C"/>
    <property type="match status" value="1"/>
</dbReference>
<keyword evidence="3" id="KW-1133">Transmembrane helix</keyword>
<keyword evidence="3" id="KW-0812">Transmembrane</keyword>
<gene>
    <name evidence="6" type="ORF">GCM10007071_17130</name>
</gene>
<dbReference type="Pfam" id="PF00501">
    <property type="entry name" value="AMP-binding"/>
    <property type="match status" value="1"/>
</dbReference>
<reference evidence="7" key="1">
    <citation type="journal article" date="2019" name="Int. J. Syst. Evol. Microbiol.">
        <title>The Global Catalogue of Microorganisms (GCM) 10K type strain sequencing project: providing services to taxonomists for standard genome sequencing and annotation.</title>
        <authorList>
            <consortium name="The Broad Institute Genomics Platform"/>
            <consortium name="The Broad Institute Genome Sequencing Center for Infectious Disease"/>
            <person name="Wu L."/>
            <person name="Ma J."/>
        </authorList>
    </citation>
    <scope>NUCLEOTIDE SEQUENCE [LARGE SCALE GENOMIC DNA]</scope>
    <source>
        <strain evidence="7">KCTC 22280</strain>
    </source>
</reference>
<proteinExistence type="inferred from homology"/>
<dbReference type="Gene3D" id="3.30.300.30">
    <property type="match status" value="1"/>
</dbReference>
<comment type="similarity">
    <text evidence="1">Belongs to the ATP-dependent AMP-binding enzyme family.</text>
</comment>
<dbReference type="Gene3D" id="3.40.50.12780">
    <property type="entry name" value="N-terminal domain of ligase-like"/>
    <property type="match status" value="1"/>
</dbReference>
<dbReference type="InterPro" id="IPR025110">
    <property type="entry name" value="AMP-bd_C"/>
</dbReference>
<keyword evidence="3" id="KW-0472">Membrane</keyword>
<protein>
    <submittedName>
        <fullName evidence="6">Fatty acid--CoA ligase</fullName>
    </submittedName>
</protein>
<dbReference type="PANTHER" id="PTHR43201">
    <property type="entry name" value="ACYL-COA SYNTHETASE"/>
    <property type="match status" value="1"/>
</dbReference>
<dbReference type="InterPro" id="IPR020845">
    <property type="entry name" value="AMP-binding_CS"/>
</dbReference>
<feature type="domain" description="AMP-binding enzyme C-terminal" evidence="5">
    <location>
        <begin position="482"/>
        <end position="555"/>
    </location>
</feature>
<evidence type="ECO:0000259" key="4">
    <source>
        <dbReference type="Pfam" id="PF00501"/>
    </source>
</evidence>
<evidence type="ECO:0000313" key="7">
    <source>
        <dbReference type="Proteomes" id="UP000601597"/>
    </source>
</evidence>
<name>A0ABQ3AYB1_9GAMM</name>
<dbReference type="InterPro" id="IPR000873">
    <property type="entry name" value="AMP-dep_synth/lig_dom"/>
</dbReference>
<evidence type="ECO:0000256" key="1">
    <source>
        <dbReference type="ARBA" id="ARBA00006432"/>
    </source>
</evidence>
<organism evidence="6 7">
    <name type="scientific">Marinobacter zhanjiangensis</name>
    <dbReference type="NCBI Taxonomy" id="578215"/>
    <lineage>
        <taxon>Bacteria</taxon>
        <taxon>Pseudomonadati</taxon>
        <taxon>Pseudomonadota</taxon>
        <taxon>Gammaproteobacteria</taxon>
        <taxon>Pseudomonadales</taxon>
        <taxon>Marinobacteraceae</taxon>
        <taxon>Marinobacter</taxon>
    </lineage>
</organism>
<keyword evidence="7" id="KW-1185">Reference proteome</keyword>
<comment type="caution">
    <text evidence="6">The sequence shown here is derived from an EMBL/GenBank/DDBJ whole genome shotgun (WGS) entry which is preliminary data.</text>
</comment>
<evidence type="ECO:0000256" key="2">
    <source>
        <dbReference type="ARBA" id="ARBA00022598"/>
    </source>
</evidence>
<feature type="domain" description="AMP-dependent synthetase/ligase" evidence="4">
    <location>
        <begin position="59"/>
        <end position="432"/>
    </location>
</feature>
<evidence type="ECO:0000256" key="3">
    <source>
        <dbReference type="SAM" id="Phobius"/>
    </source>
</evidence>
<dbReference type="PANTHER" id="PTHR43201:SF5">
    <property type="entry name" value="MEDIUM-CHAIN ACYL-COA LIGASE ACSF2, MITOCHONDRIAL"/>
    <property type="match status" value="1"/>
</dbReference>
<dbReference type="EMBL" id="BMXV01000003">
    <property type="protein sequence ID" value="GGY70655.1"/>
    <property type="molecule type" value="Genomic_DNA"/>
</dbReference>
<feature type="transmembrane region" description="Helical" evidence="3">
    <location>
        <begin position="119"/>
        <end position="138"/>
    </location>
</feature>
<accession>A0ABQ3AYB1</accession>
<dbReference type="GO" id="GO:0016874">
    <property type="term" value="F:ligase activity"/>
    <property type="evidence" value="ECO:0007669"/>
    <property type="project" value="UniProtKB-KW"/>
</dbReference>
<dbReference type="InterPro" id="IPR042099">
    <property type="entry name" value="ANL_N_sf"/>
</dbReference>
<dbReference type="RefSeq" id="WP_227712391.1">
    <property type="nucleotide sequence ID" value="NZ_BMXV01000003.1"/>
</dbReference>
<dbReference type="InterPro" id="IPR045851">
    <property type="entry name" value="AMP-bd_C_sf"/>
</dbReference>
<keyword evidence="2 6" id="KW-0436">Ligase</keyword>